<dbReference type="RefSeq" id="WP_045831523.1">
    <property type="nucleotide sequence ID" value="NZ_JZRB01000141.1"/>
</dbReference>
<sequence>MHTFLDTLVTRLGAASLQTLLFAGLIWALCRFVPSLSAAARSWMWWLVAAQMVVGLCLPGSIELKLLPAAPATVITSNNPSMPAMMSITDLPQAPVVAWAWSWTTVLLVAWAALVGAQLVVGAVRWWRIAGVVSRAGPHDDVRLETLCAQRARALGLRRSPRLAVSAEVDSPQVVGLWRPTILLPL</sequence>
<reference evidence="3 4" key="1">
    <citation type="submission" date="2015-03" db="EMBL/GenBank/DDBJ databases">
        <title>Draft genome sequence of Luteibacter yeojuensis strain SU11.</title>
        <authorList>
            <person name="Sulaiman J."/>
            <person name="Priya K."/>
            <person name="Chan K.-G."/>
        </authorList>
    </citation>
    <scope>NUCLEOTIDE SEQUENCE [LARGE SCALE GENOMIC DNA]</scope>
    <source>
        <strain evidence="3 4">SU11</strain>
    </source>
</reference>
<evidence type="ECO:0000256" key="1">
    <source>
        <dbReference type="SAM" id="Phobius"/>
    </source>
</evidence>
<gene>
    <name evidence="3" type="ORF">VI08_20595</name>
</gene>
<evidence type="ECO:0000313" key="3">
    <source>
        <dbReference type="EMBL" id="KJV23697.1"/>
    </source>
</evidence>
<feature type="transmembrane region" description="Helical" evidence="1">
    <location>
        <begin position="12"/>
        <end position="30"/>
    </location>
</feature>
<protein>
    <recommendedName>
        <fullName evidence="2">Peptidase M56 domain-containing protein</fullName>
    </recommendedName>
</protein>
<evidence type="ECO:0000259" key="2">
    <source>
        <dbReference type="Pfam" id="PF05569"/>
    </source>
</evidence>
<evidence type="ECO:0000313" key="4">
    <source>
        <dbReference type="Proteomes" id="UP000033651"/>
    </source>
</evidence>
<feature type="domain" description="Peptidase M56" evidence="2">
    <location>
        <begin position="12"/>
        <end position="185"/>
    </location>
</feature>
<dbReference type="PANTHER" id="PTHR34978:SF3">
    <property type="entry name" value="SLR0241 PROTEIN"/>
    <property type="match status" value="1"/>
</dbReference>
<feature type="transmembrane region" description="Helical" evidence="1">
    <location>
        <begin position="100"/>
        <end position="121"/>
    </location>
</feature>
<proteinExistence type="predicted"/>
<dbReference type="InterPro" id="IPR008756">
    <property type="entry name" value="Peptidase_M56"/>
</dbReference>
<accession>A0A0F3JYB0</accession>
<keyword evidence="1" id="KW-1133">Transmembrane helix</keyword>
<dbReference type="AlphaFoldDB" id="A0A0F3JYB0"/>
<dbReference type="EMBL" id="JZRB01000141">
    <property type="protein sequence ID" value="KJV23697.1"/>
    <property type="molecule type" value="Genomic_DNA"/>
</dbReference>
<dbReference type="PANTHER" id="PTHR34978">
    <property type="entry name" value="POSSIBLE SENSOR-TRANSDUCER PROTEIN BLAR"/>
    <property type="match status" value="1"/>
</dbReference>
<name>A0A0F3JYB0_9GAMM</name>
<dbReference type="InterPro" id="IPR052173">
    <property type="entry name" value="Beta-lactam_resp_regulator"/>
</dbReference>
<dbReference type="Pfam" id="PF05569">
    <property type="entry name" value="Peptidase_M56"/>
    <property type="match status" value="1"/>
</dbReference>
<feature type="transmembrane region" description="Helical" evidence="1">
    <location>
        <begin position="42"/>
        <end position="62"/>
    </location>
</feature>
<feature type="non-terminal residue" evidence="3">
    <location>
        <position position="186"/>
    </location>
</feature>
<keyword evidence="4" id="KW-1185">Reference proteome</keyword>
<organism evidence="3 4">
    <name type="scientific">Luteibacter yeojuensis</name>
    <dbReference type="NCBI Taxonomy" id="345309"/>
    <lineage>
        <taxon>Bacteria</taxon>
        <taxon>Pseudomonadati</taxon>
        <taxon>Pseudomonadota</taxon>
        <taxon>Gammaproteobacteria</taxon>
        <taxon>Lysobacterales</taxon>
        <taxon>Rhodanobacteraceae</taxon>
        <taxon>Luteibacter</taxon>
    </lineage>
</organism>
<keyword evidence="1" id="KW-0472">Membrane</keyword>
<comment type="caution">
    <text evidence="3">The sequence shown here is derived from an EMBL/GenBank/DDBJ whole genome shotgun (WGS) entry which is preliminary data.</text>
</comment>
<dbReference type="Proteomes" id="UP000033651">
    <property type="component" value="Unassembled WGS sequence"/>
</dbReference>
<keyword evidence="1" id="KW-0812">Transmembrane</keyword>